<reference evidence="4" key="1">
    <citation type="journal article" date="2007" name="Proc. Natl. Acad. Sci. U.S.A.">
        <title>Spliced leader RNA trans-splicing in dinoflagellates.</title>
        <authorList>
            <person name="Zhang H."/>
            <person name="Hou Y."/>
            <person name="Miranda L."/>
            <person name="Campbell D.A."/>
            <person name="Sturm N.R."/>
            <person name="Gaasterland T."/>
            <person name="Lin S."/>
        </authorList>
    </citation>
    <scope>NUCLEOTIDE SEQUENCE</scope>
</reference>
<feature type="domain" description="EF-hand" evidence="3">
    <location>
        <begin position="62"/>
        <end position="97"/>
    </location>
</feature>
<name>A3E3L0_PFIPI</name>
<dbReference type="GO" id="GO:0005509">
    <property type="term" value="F:calcium ion binding"/>
    <property type="evidence" value="ECO:0007669"/>
    <property type="project" value="InterPro"/>
</dbReference>
<dbReference type="SUPFAM" id="SSF47473">
    <property type="entry name" value="EF-hand"/>
    <property type="match status" value="1"/>
</dbReference>
<feature type="region of interest" description="Disordered" evidence="2">
    <location>
        <begin position="108"/>
        <end position="211"/>
    </location>
</feature>
<dbReference type="CDD" id="cd00051">
    <property type="entry name" value="EFh"/>
    <property type="match status" value="1"/>
</dbReference>
<dbReference type="Gene3D" id="1.10.238.10">
    <property type="entry name" value="EF-hand"/>
    <property type="match status" value="1"/>
</dbReference>
<feature type="domain" description="EF-hand" evidence="3">
    <location>
        <begin position="15"/>
        <end position="50"/>
    </location>
</feature>
<dbReference type="PROSITE" id="PS50222">
    <property type="entry name" value="EF_HAND_2"/>
    <property type="match status" value="2"/>
</dbReference>
<dbReference type="InterPro" id="IPR011992">
    <property type="entry name" value="EF-hand-dom_pair"/>
</dbReference>
<feature type="compositionally biased region" description="Polar residues" evidence="2">
    <location>
        <begin position="147"/>
        <end position="168"/>
    </location>
</feature>
<keyword evidence="1" id="KW-0106">Calcium</keyword>
<protein>
    <submittedName>
        <fullName evidence="4">FRQ1-like protein</fullName>
    </submittedName>
</protein>
<dbReference type="SMART" id="SM00054">
    <property type="entry name" value="EFh"/>
    <property type="match status" value="2"/>
</dbReference>
<proteinExistence type="evidence at transcript level"/>
<evidence type="ECO:0000259" key="3">
    <source>
        <dbReference type="PROSITE" id="PS50222"/>
    </source>
</evidence>
<dbReference type="InterPro" id="IPR002048">
    <property type="entry name" value="EF_hand_dom"/>
</dbReference>
<organism evidence="4">
    <name type="scientific">Pfiesteria piscicida</name>
    <name type="common">Phantom dinoflagellate</name>
    <dbReference type="NCBI Taxonomy" id="71001"/>
    <lineage>
        <taxon>Eukaryota</taxon>
        <taxon>Sar</taxon>
        <taxon>Alveolata</taxon>
        <taxon>Dinophyceae</taxon>
        <taxon>Peridiniales</taxon>
        <taxon>Pfiesteriaceae</taxon>
        <taxon>Pfiesteria</taxon>
    </lineage>
</organism>
<dbReference type="PROSITE" id="PS00018">
    <property type="entry name" value="EF_HAND_1"/>
    <property type="match status" value="2"/>
</dbReference>
<sequence>MSLWQLLDKDGNGVVSRAEWQDAFKSLDADGDGRITRKEFAAFTESNHLFDAIPKKKSIAVVTAQDWDLFFEALDTDGNGDLSFDELKAIDVDDETPQSVTDKIKQFERQAGGQGARGAPTAAPTLKKSEPQPGTSEAPTLKKSEPQPGTSEAPTLTKSEPQPGTSEAATLKKSEPQPGTSEAYPLSPTSPSQPLSPVSSSSPASARVRTSIRNSVIVGLDGDVLERYTQQRVFVAAAFKKPKKESDTQRIKLDALRDQIEKGDPPSKRPDASAHILFKKEDEEWRRVCKLAKASNWSKEDLAQRYIELAQAILSEQ</sequence>
<dbReference type="Pfam" id="PF13499">
    <property type="entry name" value="EF-hand_7"/>
    <property type="match status" value="1"/>
</dbReference>
<accession>A3E3L0</accession>
<feature type="compositionally biased region" description="Low complexity" evidence="2">
    <location>
        <begin position="185"/>
        <end position="211"/>
    </location>
</feature>
<dbReference type="InterPro" id="IPR018247">
    <property type="entry name" value="EF_Hand_1_Ca_BS"/>
</dbReference>
<dbReference type="AlphaFoldDB" id="A3E3L0"/>
<evidence type="ECO:0000256" key="1">
    <source>
        <dbReference type="ARBA" id="ARBA00022837"/>
    </source>
</evidence>
<dbReference type="EMBL" id="DQ864862">
    <property type="protein sequence ID" value="ABI14277.1"/>
    <property type="molecule type" value="mRNA"/>
</dbReference>
<evidence type="ECO:0000313" key="4">
    <source>
        <dbReference type="EMBL" id="ABI14277.1"/>
    </source>
</evidence>
<evidence type="ECO:0000256" key="2">
    <source>
        <dbReference type="SAM" id="MobiDB-lite"/>
    </source>
</evidence>